<feature type="region of interest" description="Disordered" evidence="1">
    <location>
        <begin position="1"/>
        <end position="44"/>
    </location>
</feature>
<evidence type="ECO:0000256" key="1">
    <source>
        <dbReference type="SAM" id="MobiDB-lite"/>
    </source>
</evidence>
<gene>
    <name evidence="2" type="ORF">CALVIDRAFT_541875</name>
</gene>
<keyword evidence="3" id="KW-1185">Reference proteome</keyword>
<accession>A0A167H8E8</accession>
<feature type="non-terminal residue" evidence="2">
    <location>
        <position position="141"/>
    </location>
</feature>
<reference evidence="2 3" key="1">
    <citation type="journal article" date="2016" name="Mol. Biol. Evol.">
        <title>Comparative Genomics of Early-Diverging Mushroom-Forming Fungi Provides Insights into the Origins of Lignocellulose Decay Capabilities.</title>
        <authorList>
            <person name="Nagy L.G."/>
            <person name="Riley R."/>
            <person name="Tritt A."/>
            <person name="Adam C."/>
            <person name="Daum C."/>
            <person name="Floudas D."/>
            <person name="Sun H."/>
            <person name="Yadav J.S."/>
            <person name="Pangilinan J."/>
            <person name="Larsson K.H."/>
            <person name="Matsuura K."/>
            <person name="Barry K."/>
            <person name="Labutti K."/>
            <person name="Kuo R."/>
            <person name="Ohm R.A."/>
            <person name="Bhattacharya S.S."/>
            <person name="Shirouzu T."/>
            <person name="Yoshinaga Y."/>
            <person name="Martin F.M."/>
            <person name="Grigoriev I.V."/>
            <person name="Hibbett D.S."/>
        </authorList>
    </citation>
    <scope>NUCLEOTIDE SEQUENCE [LARGE SCALE GENOMIC DNA]</scope>
    <source>
        <strain evidence="2 3">TUFC12733</strain>
    </source>
</reference>
<protein>
    <submittedName>
        <fullName evidence="2">Uncharacterized protein</fullName>
    </submittedName>
</protein>
<dbReference type="AlphaFoldDB" id="A0A167H8E8"/>
<sequence>MPSLSSPFTPKTIYTPDKDVYASERDIEERLSSPTSDIGSAASPPAVDIALSTSVSVHSPNTPQYSARLIRRIPRPSASQSSFRVYQFPLVPGSNASPRAFSLKTCNAWIDHLGTPSTGRSRNPSGASQQSVLTAVSLSSL</sequence>
<dbReference type="Proteomes" id="UP000076738">
    <property type="component" value="Unassembled WGS sequence"/>
</dbReference>
<organism evidence="2 3">
    <name type="scientific">Calocera viscosa (strain TUFC12733)</name>
    <dbReference type="NCBI Taxonomy" id="1330018"/>
    <lineage>
        <taxon>Eukaryota</taxon>
        <taxon>Fungi</taxon>
        <taxon>Dikarya</taxon>
        <taxon>Basidiomycota</taxon>
        <taxon>Agaricomycotina</taxon>
        <taxon>Dacrymycetes</taxon>
        <taxon>Dacrymycetales</taxon>
        <taxon>Dacrymycetaceae</taxon>
        <taxon>Calocera</taxon>
    </lineage>
</organism>
<feature type="compositionally biased region" description="Basic and acidic residues" evidence="1">
    <location>
        <begin position="16"/>
        <end position="31"/>
    </location>
</feature>
<dbReference type="OrthoDB" id="10541826at2759"/>
<name>A0A167H8E8_CALVF</name>
<proteinExistence type="predicted"/>
<dbReference type="EMBL" id="KV417324">
    <property type="protein sequence ID" value="KZO91352.1"/>
    <property type="molecule type" value="Genomic_DNA"/>
</dbReference>
<evidence type="ECO:0000313" key="3">
    <source>
        <dbReference type="Proteomes" id="UP000076738"/>
    </source>
</evidence>
<evidence type="ECO:0000313" key="2">
    <source>
        <dbReference type="EMBL" id="KZO91352.1"/>
    </source>
</evidence>